<evidence type="ECO:0000259" key="1">
    <source>
        <dbReference type="PROSITE" id="PS50848"/>
    </source>
</evidence>
<sequence length="268" mass="29590">MLSLNKMPLFKGTIPQDSWADIRGVGSKGLEHALKLLTTSSWGDPKVEEGLATTTTKVEGSKMVALKAELEIPYPIQSCIACLYGNIDVDESSPAEAREKYPFRKAHWSSKEDEAHSQKIHDYIDPKTYDSVEGGEPKYDLTALVHYVVASPSSIVAPREFITVRVCREVEKVDGRRRLCVANTSWQPANLAEIIPEATKAEKWVRAIVHAQLFVFEETAPGSGKTKATFMVHTDPCGNVPAMIANKVIIHQASTLTSIKTTLEKLLK</sequence>
<dbReference type="Proteomes" id="UP000018320">
    <property type="component" value="Unassembled WGS sequence"/>
</dbReference>
<dbReference type="InterPro" id="IPR023393">
    <property type="entry name" value="START-like_dom_sf"/>
</dbReference>
<dbReference type="VEuPathDB" id="GiardiaDB:QR46_0424"/>
<dbReference type="VEuPathDB" id="GiardiaDB:GL50803_005800"/>
<dbReference type="VEuPathDB" id="GiardiaDB:GL50581_823"/>
<gene>
    <name evidence="2" type="ORF">DHA2_5800</name>
</gene>
<dbReference type="PROSITE" id="PS50848">
    <property type="entry name" value="START"/>
    <property type="match status" value="1"/>
</dbReference>
<organism evidence="2 3">
    <name type="scientific">Giardia intestinalis</name>
    <name type="common">Giardia lamblia</name>
    <dbReference type="NCBI Taxonomy" id="5741"/>
    <lineage>
        <taxon>Eukaryota</taxon>
        <taxon>Metamonada</taxon>
        <taxon>Diplomonadida</taxon>
        <taxon>Hexamitidae</taxon>
        <taxon>Giardiinae</taxon>
        <taxon>Giardia</taxon>
    </lineage>
</organism>
<dbReference type="InterPro" id="IPR051213">
    <property type="entry name" value="START_lipid_transfer"/>
</dbReference>
<reference evidence="3" key="1">
    <citation type="submission" date="2012-02" db="EMBL/GenBank/DDBJ databases">
        <title>Genome sequencing of Giardia lamblia Genotypes A2 and B isolates (DH and GS) and comparative analysis with the genomes of Genotypes A1 and E (WB and Pig).</title>
        <authorList>
            <person name="Adam R."/>
            <person name="Dahlstrom E."/>
            <person name="Martens C."/>
            <person name="Bruno D."/>
            <person name="Barbian K."/>
            <person name="Porcella S.F."/>
            <person name="Nash T."/>
        </authorList>
    </citation>
    <scope>NUCLEOTIDE SEQUENCE</scope>
    <source>
        <strain evidence="3">DH</strain>
    </source>
</reference>
<evidence type="ECO:0000313" key="2">
    <source>
        <dbReference type="EMBL" id="ESU38867.1"/>
    </source>
</evidence>
<name>V6TKL6_GIAIN</name>
<comment type="caution">
    <text evidence="2">The sequence shown here is derived from an EMBL/GenBank/DDBJ whole genome shotgun (WGS) entry which is preliminary data.</text>
</comment>
<protein>
    <submittedName>
        <fullName evidence="2">Putative lipid binding protein, start domain</fullName>
    </submittedName>
</protein>
<dbReference type="EMBL" id="AHGT01000008">
    <property type="protein sequence ID" value="ESU38867.1"/>
    <property type="molecule type" value="Genomic_DNA"/>
</dbReference>
<dbReference type="GO" id="GO:0008289">
    <property type="term" value="F:lipid binding"/>
    <property type="evidence" value="ECO:0007669"/>
    <property type="project" value="InterPro"/>
</dbReference>
<dbReference type="SUPFAM" id="SSF55961">
    <property type="entry name" value="Bet v1-like"/>
    <property type="match status" value="1"/>
</dbReference>
<dbReference type="AlphaFoldDB" id="V6TKL6"/>
<accession>V6TKL6</accession>
<dbReference type="Gene3D" id="3.30.530.20">
    <property type="match status" value="1"/>
</dbReference>
<proteinExistence type="predicted"/>
<feature type="domain" description="START" evidence="1">
    <location>
        <begin position="42"/>
        <end position="268"/>
    </location>
</feature>
<dbReference type="Pfam" id="PF01852">
    <property type="entry name" value="START"/>
    <property type="match status" value="1"/>
</dbReference>
<dbReference type="GO" id="GO:0005737">
    <property type="term" value="C:cytoplasm"/>
    <property type="evidence" value="ECO:0007669"/>
    <property type="project" value="UniProtKB-ARBA"/>
</dbReference>
<dbReference type="PANTHER" id="PTHR19308:SF56">
    <property type="entry name" value="START DOMAIN-CONTAINING PROTEIN"/>
    <property type="match status" value="1"/>
</dbReference>
<reference evidence="2 3" key="2">
    <citation type="journal article" date="2013" name="Genome Biol. Evol.">
        <title>Genome sequencing of Giardia lamblia genotypes A2 and B isolates (DH and GS) and comparative analysis with the genomes of genotypes A1 and E (WB and Pig).</title>
        <authorList>
            <person name="Adam R.D."/>
            <person name="Dahlstrom E.W."/>
            <person name="Martens C.A."/>
            <person name="Bruno D.P."/>
            <person name="Barbian K.D."/>
            <person name="Ricklefs S.M."/>
            <person name="Hernandez M.M."/>
            <person name="Narla N.P."/>
            <person name="Patel R.B."/>
            <person name="Porcella S.F."/>
            <person name="Nash T.E."/>
        </authorList>
    </citation>
    <scope>NUCLEOTIDE SEQUENCE [LARGE SCALE GENOMIC DNA]</scope>
    <source>
        <strain evidence="2 3">DH</strain>
    </source>
</reference>
<dbReference type="VEuPathDB" id="GiardiaDB:DHA2_5800"/>
<dbReference type="PANTHER" id="PTHR19308">
    <property type="entry name" value="PHOSPHATIDYLCHOLINE TRANSFER PROTEIN"/>
    <property type="match status" value="1"/>
</dbReference>
<dbReference type="InterPro" id="IPR002913">
    <property type="entry name" value="START_lipid-bd_dom"/>
</dbReference>
<evidence type="ECO:0000313" key="3">
    <source>
        <dbReference type="Proteomes" id="UP000018320"/>
    </source>
</evidence>